<feature type="chain" id="PRO_5042003343" evidence="2">
    <location>
        <begin position="21"/>
        <end position="325"/>
    </location>
</feature>
<dbReference type="SMART" id="SM00020">
    <property type="entry name" value="Tryp_SPc"/>
    <property type="match status" value="1"/>
</dbReference>
<dbReference type="GO" id="GO:0006508">
    <property type="term" value="P:proteolysis"/>
    <property type="evidence" value="ECO:0007669"/>
    <property type="project" value="InterPro"/>
</dbReference>
<dbReference type="GO" id="GO:0004252">
    <property type="term" value="F:serine-type endopeptidase activity"/>
    <property type="evidence" value="ECO:0007669"/>
    <property type="project" value="InterPro"/>
</dbReference>
<feature type="signal peptide" evidence="2">
    <location>
        <begin position="1"/>
        <end position="20"/>
    </location>
</feature>
<dbReference type="InterPro" id="IPR009003">
    <property type="entry name" value="Peptidase_S1_PA"/>
</dbReference>
<dbReference type="Proteomes" id="UP001283341">
    <property type="component" value="Unassembled WGS sequence"/>
</dbReference>
<dbReference type="InterPro" id="IPR043504">
    <property type="entry name" value="Peptidase_S1_PA_chymotrypsin"/>
</dbReference>
<comment type="caution">
    <text evidence="4">The sequence shown here is derived from an EMBL/GenBank/DDBJ whole genome shotgun (WGS) entry which is preliminary data.</text>
</comment>
<dbReference type="PANTHER" id="PTHR15462">
    <property type="entry name" value="SERINE PROTEASE"/>
    <property type="match status" value="1"/>
</dbReference>
<dbReference type="PRINTS" id="PR00722">
    <property type="entry name" value="CHYMOTRYPSIN"/>
</dbReference>
<dbReference type="SUPFAM" id="SSF50494">
    <property type="entry name" value="Trypsin-like serine proteases"/>
    <property type="match status" value="1"/>
</dbReference>
<dbReference type="InterPro" id="IPR001254">
    <property type="entry name" value="Trypsin_dom"/>
</dbReference>
<evidence type="ECO:0000313" key="4">
    <source>
        <dbReference type="EMBL" id="KAK3331209.1"/>
    </source>
</evidence>
<feature type="domain" description="Peptidase S1" evidence="3">
    <location>
        <begin position="84"/>
        <end position="325"/>
    </location>
</feature>
<reference evidence="4" key="2">
    <citation type="submission" date="2023-06" db="EMBL/GenBank/DDBJ databases">
        <authorList>
            <consortium name="Lawrence Berkeley National Laboratory"/>
            <person name="Haridas S."/>
            <person name="Hensen N."/>
            <person name="Bonometti L."/>
            <person name="Westerberg I."/>
            <person name="Brannstrom I.O."/>
            <person name="Guillou S."/>
            <person name="Cros-Aarteil S."/>
            <person name="Calhoun S."/>
            <person name="Kuo A."/>
            <person name="Mondo S."/>
            <person name="Pangilinan J."/>
            <person name="Riley R."/>
            <person name="Labutti K."/>
            <person name="Andreopoulos B."/>
            <person name="Lipzen A."/>
            <person name="Chen C."/>
            <person name="Yanf M."/>
            <person name="Daum C."/>
            <person name="Ng V."/>
            <person name="Clum A."/>
            <person name="Steindorff A."/>
            <person name="Ohm R."/>
            <person name="Martin F."/>
            <person name="Silar P."/>
            <person name="Natvig D."/>
            <person name="Lalanne C."/>
            <person name="Gautier V."/>
            <person name="Ament-Velasquez S.L."/>
            <person name="Kruys A."/>
            <person name="Hutchinson M.I."/>
            <person name="Powell A.J."/>
            <person name="Barry K."/>
            <person name="Miller A.N."/>
            <person name="Grigoriev I.V."/>
            <person name="Debuchy R."/>
            <person name="Gladieux P."/>
            <person name="Thoren M.H."/>
            <person name="Johannesson H."/>
        </authorList>
    </citation>
    <scope>NUCLEOTIDE SEQUENCE</scope>
    <source>
        <strain evidence="4">CBS 118394</strain>
    </source>
</reference>
<dbReference type="Gene3D" id="2.40.10.10">
    <property type="entry name" value="Trypsin-like serine proteases"/>
    <property type="match status" value="2"/>
</dbReference>
<evidence type="ECO:0000313" key="5">
    <source>
        <dbReference type="Proteomes" id="UP001283341"/>
    </source>
</evidence>
<dbReference type="EMBL" id="JAUEDM010000001">
    <property type="protein sequence ID" value="KAK3331209.1"/>
    <property type="molecule type" value="Genomic_DNA"/>
</dbReference>
<gene>
    <name evidence="4" type="ORF">B0H66DRAFT_636126</name>
</gene>
<evidence type="ECO:0000259" key="3">
    <source>
        <dbReference type="PROSITE" id="PS50240"/>
    </source>
</evidence>
<protein>
    <submittedName>
        <fullName evidence="4">Trypsin-like cysteine/serine peptidase domain-containing protein</fullName>
    </submittedName>
</protein>
<dbReference type="PANTHER" id="PTHR15462:SF8">
    <property type="entry name" value="SERINE PROTEASE"/>
    <property type="match status" value="1"/>
</dbReference>
<proteinExistence type="predicted"/>
<accession>A0AAE0ITZ4</accession>
<organism evidence="4 5">
    <name type="scientific">Apodospora peruviana</name>
    <dbReference type="NCBI Taxonomy" id="516989"/>
    <lineage>
        <taxon>Eukaryota</taxon>
        <taxon>Fungi</taxon>
        <taxon>Dikarya</taxon>
        <taxon>Ascomycota</taxon>
        <taxon>Pezizomycotina</taxon>
        <taxon>Sordariomycetes</taxon>
        <taxon>Sordariomycetidae</taxon>
        <taxon>Sordariales</taxon>
        <taxon>Lasiosphaeriaceae</taxon>
        <taxon>Apodospora</taxon>
    </lineage>
</organism>
<dbReference type="AlphaFoldDB" id="A0AAE0ITZ4"/>
<sequence>MRFPTSLAFLFGVLASVAWTVPTNHPVNNFPLEGSVTTPSKAHNVPRAMANPKTFKFVTVEVGEGGVLSVPPSPPAIFNDKRDIIGSDDRVPWNLSTYPYSTMGIVSAPGFYCSGSLVGPRLVATARHCVPNDALVNDTYATGKNAVFQPNRHDYDDQNKTNTKHLLPSSMAILPIAWNLTASAEINGPCSQKHDWAILVLQDALGEELGYLGAKVIDCEKQKDKPVFVHMGYPGDKAHGKQLYHQVGVKVTECDECAAANGPGLMRTDDDAAHGQSGGPLFSFGKSNGLPYVYGVCSSGGPDNTAFAGGPEFVAAIAKARQEYD</sequence>
<dbReference type="InterPro" id="IPR001314">
    <property type="entry name" value="Peptidase_S1A"/>
</dbReference>
<keyword evidence="5" id="KW-1185">Reference proteome</keyword>
<keyword evidence="1 2" id="KW-0732">Signal</keyword>
<evidence type="ECO:0000256" key="2">
    <source>
        <dbReference type="SAM" id="SignalP"/>
    </source>
</evidence>
<evidence type="ECO:0000256" key="1">
    <source>
        <dbReference type="ARBA" id="ARBA00022729"/>
    </source>
</evidence>
<reference evidence="4" key="1">
    <citation type="journal article" date="2023" name="Mol. Phylogenet. Evol.">
        <title>Genome-scale phylogeny and comparative genomics of the fungal order Sordariales.</title>
        <authorList>
            <person name="Hensen N."/>
            <person name="Bonometti L."/>
            <person name="Westerberg I."/>
            <person name="Brannstrom I.O."/>
            <person name="Guillou S."/>
            <person name="Cros-Aarteil S."/>
            <person name="Calhoun S."/>
            <person name="Haridas S."/>
            <person name="Kuo A."/>
            <person name="Mondo S."/>
            <person name="Pangilinan J."/>
            <person name="Riley R."/>
            <person name="LaButti K."/>
            <person name="Andreopoulos B."/>
            <person name="Lipzen A."/>
            <person name="Chen C."/>
            <person name="Yan M."/>
            <person name="Daum C."/>
            <person name="Ng V."/>
            <person name="Clum A."/>
            <person name="Steindorff A."/>
            <person name="Ohm R.A."/>
            <person name="Martin F."/>
            <person name="Silar P."/>
            <person name="Natvig D.O."/>
            <person name="Lalanne C."/>
            <person name="Gautier V."/>
            <person name="Ament-Velasquez S.L."/>
            <person name="Kruys A."/>
            <person name="Hutchinson M.I."/>
            <person name="Powell A.J."/>
            <person name="Barry K."/>
            <person name="Miller A.N."/>
            <person name="Grigoriev I.V."/>
            <person name="Debuchy R."/>
            <person name="Gladieux P."/>
            <person name="Hiltunen Thoren M."/>
            <person name="Johannesson H."/>
        </authorList>
    </citation>
    <scope>NUCLEOTIDE SEQUENCE</scope>
    <source>
        <strain evidence="4">CBS 118394</strain>
    </source>
</reference>
<dbReference type="InterPro" id="IPR050966">
    <property type="entry name" value="Glutamyl_endopeptidase"/>
</dbReference>
<name>A0AAE0ITZ4_9PEZI</name>
<dbReference type="Pfam" id="PF00089">
    <property type="entry name" value="Trypsin"/>
    <property type="match status" value="1"/>
</dbReference>
<dbReference type="PROSITE" id="PS50240">
    <property type="entry name" value="TRYPSIN_DOM"/>
    <property type="match status" value="1"/>
</dbReference>